<dbReference type="Proteomes" id="UP000029273">
    <property type="component" value="Unassembled WGS sequence"/>
</dbReference>
<keyword evidence="1" id="KW-0408">Iron</keyword>
<dbReference type="PIRSF" id="PIRSF006816">
    <property type="entry name" value="Cyc3_hyd_g"/>
    <property type="match status" value="1"/>
</dbReference>
<sequence>MTLHELPAPAEIVERTEESASIFTLHLRFVDPARQAAFRSSPGQFNMLGMHGVGEVPISISSDPDETGLIGHTIRAVGRVTHALATLRPGDRVGLRGPYGRGWPLQEAEGGDVVLVTGGLGCAPVVSVIDYIMRRRARFGRLVIIQGVKHAEDLIWRQRYEAWACAPDTQVWLAADVGGPHWAWDVGPVTVLLDHAEFDHSKAHALMCGPEPMMKAVAERLLADGMPPERVWLSMERNMHCAVGHCGHCQLGPLFVCRDGPVFPYPVLAPWLRHRSL</sequence>
<dbReference type="Pfam" id="PF00175">
    <property type="entry name" value="NAD_binding_1"/>
    <property type="match status" value="1"/>
</dbReference>
<evidence type="ECO:0000256" key="1">
    <source>
        <dbReference type="PIRSR" id="PIRSR006816-2"/>
    </source>
</evidence>
<proteinExistence type="predicted"/>
<dbReference type="Pfam" id="PF10418">
    <property type="entry name" value="DHODB_Fe-S_bind"/>
    <property type="match status" value="1"/>
</dbReference>
<keyword evidence="1" id="KW-0001">2Fe-2S</keyword>
<dbReference type="EMBL" id="JQSG02000006">
    <property type="protein sequence ID" value="OBS08827.1"/>
    <property type="molecule type" value="Genomic_DNA"/>
</dbReference>
<accession>A0A1A6C2N0</accession>
<dbReference type="InterPro" id="IPR019480">
    <property type="entry name" value="Dihydroorotate_DH_Fe-S-bd"/>
</dbReference>
<organism evidence="3 4">
    <name type="scientific">Acidihalobacter prosperus</name>
    <dbReference type="NCBI Taxonomy" id="160660"/>
    <lineage>
        <taxon>Bacteria</taxon>
        <taxon>Pseudomonadati</taxon>
        <taxon>Pseudomonadota</taxon>
        <taxon>Gammaproteobacteria</taxon>
        <taxon>Chromatiales</taxon>
        <taxon>Ectothiorhodospiraceae</taxon>
        <taxon>Acidihalobacter</taxon>
    </lineage>
</organism>
<dbReference type="SUPFAM" id="SSF63380">
    <property type="entry name" value="Riboflavin synthase domain-like"/>
    <property type="match status" value="1"/>
</dbReference>
<feature type="binding site" evidence="1">
    <location>
        <position position="246"/>
    </location>
    <ligand>
        <name>[2Fe-2S] cluster</name>
        <dbReference type="ChEBI" id="CHEBI:190135"/>
    </ligand>
</feature>
<comment type="caution">
    <text evidence="3">The sequence shown here is derived from an EMBL/GenBank/DDBJ whole genome shotgun (WGS) entry which is preliminary data.</text>
</comment>
<dbReference type="PANTHER" id="PTHR43513">
    <property type="entry name" value="DIHYDROOROTATE DEHYDROGENASE B (NAD(+)), ELECTRON TRANSFER SUBUNIT"/>
    <property type="match status" value="1"/>
</dbReference>
<dbReference type="OrthoDB" id="9796486at2"/>
<dbReference type="CDD" id="cd06221">
    <property type="entry name" value="sulfite_reductase_like"/>
    <property type="match status" value="1"/>
</dbReference>
<dbReference type="InterPro" id="IPR012165">
    <property type="entry name" value="Cyt_c3_hydrogenase_gsu"/>
</dbReference>
<dbReference type="GO" id="GO:0006221">
    <property type="term" value="P:pyrimidine nucleotide biosynthetic process"/>
    <property type="evidence" value="ECO:0007669"/>
    <property type="project" value="InterPro"/>
</dbReference>
<dbReference type="InterPro" id="IPR017938">
    <property type="entry name" value="Riboflavin_synthase-like_b-brl"/>
</dbReference>
<dbReference type="GO" id="GO:0046872">
    <property type="term" value="F:metal ion binding"/>
    <property type="evidence" value="ECO:0007669"/>
    <property type="project" value="UniProtKB-KW"/>
</dbReference>
<feature type="domain" description="FAD-binding FR-type" evidence="2">
    <location>
        <begin position="5"/>
        <end position="105"/>
    </location>
</feature>
<comment type="cofactor">
    <cofactor evidence="1">
        <name>[2Fe-2S] cluster</name>
        <dbReference type="ChEBI" id="CHEBI:190135"/>
    </cofactor>
    <text evidence="1">Binds 1 [2Fe-2S] cluster per subunit.</text>
</comment>
<dbReference type="GO" id="GO:0016491">
    <property type="term" value="F:oxidoreductase activity"/>
    <property type="evidence" value="ECO:0007669"/>
    <property type="project" value="InterPro"/>
</dbReference>
<evidence type="ECO:0000259" key="2">
    <source>
        <dbReference type="PROSITE" id="PS51384"/>
    </source>
</evidence>
<dbReference type="STRING" id="160660.BJI67_05325"/>
<feature type="binding site" evidence="1">
    <location>
        <position position="257"/>
    </location>
    <ligand>
        <name>[2Fe-2S] cluster</name>
        <dbReference type="ChEBI" id="CHEBI:190135"/>
    </ligand>
</feature>
<dbReference type="PRINTS" id="PR00406">
    <property type="entry name" value="CYTB5RDTASE"/>
</dbReference>
<keyword evidence="4" id="KW-1185">Reference proteome</keyword>
<protein>
    <submittedName>
        <fullName evidence="3">Cytochrome-c3 hydrogenase gamma chain</fullName>
    </submittedName>
</protein>
<dbReference type="Gene3D" id="3.40.50.80">
    <property type="entry name" value="Nucleotide-binding domain of ferredoxin-NADP reductase (FNR) module"/>
    <property type="match status" value="1"/>
</dbReference>
<dbReference type="GO" id="GO:0051537">
    <property type="term" value="F:2 iron, 2 sulfur cluster binding"/>
    <property type="evidence" value="ECO:0007669"/>
    <property type="project" value="UniProtKB-KW"/>
</dbReference>
<name>A0A1A6C2N0_9GAMM</name>
<dbReference type="InterPro" id="IPR039261">
    <property type="entry name" value="FNR_nucleotide-bd"/>
</dbReference>
<gene>
    <name evidence="3" type="ORF">Thpro_023077</name>
</gene>
<dbReference type="RefSeq" id="WP_038091345.1">
    <property type="nucleotide sequence ID" value="NZ_JQSG02000006.1"/>
</dbReference>
<evidence type="ECO:0000313" key="4">
    <source>
        <dbReference type="Proteomes" id="UP000029273"/>
    </source>
</evidence>
<keyword evidence="1" id="KW-0411">Iron-sulfur</keyword>
<reference evidence="3 4" key="1">
    <citation type="journal article" date="2014" name="Genome Announc.">
        <title>Draft Genome Sequence of the Iron-Oxidizing, Acidophilic, and Halotolerant 'Thiobacillus prosperus' Type Strain DSM 5130.</title>
        <authorList>
            <person name="Ossandon F.J."/>
            <person name="Cardenas J.P."/>
            <person name="Corbett M."/>
            <person name="Quatrini R."/>
            <person name="Holmes D.S."/>
            <person name="Watkin E."/>
        </authorList>
    </citation>
    <scope>NUCLEOTIDE SEQUENCE [LARGE SCALE GENOMIC DNA]</scope>
    <source>
        <strain evidence="3 4">DSM 5130</strain>
    </source>
</reference>
<keyword evidence="1" id="KW-0479">Metal-binding</keyword>
<dbReference type="InterPro" id="IPR001433">
    <property type="entry name" value="OxRdtase_FAD/NAD-bd"/>
</dbReference>
<dbReference type="SUPFAM" id="SSF52343">
    <property type="entry name" value="Ferredoxin reductase-like, C-terminal NADP-linked domain"/>
    <property type="match status" value="1"/>
</dbReference>
<evidence type="ECO:0000313" key="3">
    <source>
        <dbReference type="EMBL" id="OBS08827.1"/>
    </source>
</evidence>
<feature type="binding site" evidence="1">
    <location>
        <position position="241"/>
    </location>
    <ligand>
        <name>[2Fe-2S] cluster</name>
        <dbReference type="ChEBI" id="CHEBI:190135"/>
    </ligand>
</feature>
<feature type="binding site" evidence="1">
    <location>
        <position position="249"/>
    </location>
    <ligand>
        <name>[2Fe-2S] cluster</name>
        <dbReference type="ChEBI" id="CHEBI:190135"/>
    </ligand>
</feature>
<dbReference type="AlphaFoldDB" id="A0A1A6C2N0"/>
<dbReference type="InterPro" id="IPR017927">
    <property type="entry name" value="FAD-bd_FR_type"/>
</dbReference>
<dbReference type="Gene3D" id="2.40.30.10">
    <property type="entry name" value="Translation factors"/>
    <property type="match status" value="1"/>
</dbReference>
<dbReference type="PROSITE" id="PS51384">
    <property type="entry name" value="FAD_FR"/>
    <property type="match status" value="1"/>
</dbReference>
<dbReference type="GO" id="GO:0050660">
    <property type="term" value="F:flavin adenine dinucleotide binding"/>
    <property type="evidence" value="ECO:0007669"/>
    <property type="project" value="InterPro"/>
</dbReference>
<dbReference type="PANTHER" id="PTHR43513:SF1">
    <property type="entry name" value="ANAEROBIC SULFITE REDUCTASE SUBUNIT B"/>
    <property type="match status" value="1"/>
</dbReference>
<dbReference type="InterPro" id="IPR050353">
    <property type="entry name" value="PyrK_electron_transfer"/>
</dbReference>